<keyword evidence="6" id="KW-1185">Reference proteome</keyword>
<evidence type="ECO:0000313" key="3">
    <source>
        <dbReference type="EMBL" id="QPS82174.1"/>
    </source>
</evidence>
<reference evidence="4 5" key="1">
    <citation type="submission" date="2016-10" db="EMBL/GenBank/DDBJ databases">
        <authorList>
            <person name="de Groot N.N."/>
        </authorList>
    </citation>
    <scope>NUCLEOTIDE SEQUENCE [LARGE SCALE GENOMIC DNA]</scope>
    <source>
        <strain evidence="4 5">LMG 24775</strain>
    </source>
</reference>
<protein>
    <submittedName>
        <fullName evidence="3">PilL N-terminal domain-containing protein</fullName>
    </submittedName>
    <submittedName>
        <fullName evidence="4">Type IV pili sensor histidine kinase and response regulator</fullName>
    </submittedName>
</protein>
<dbReference type="InterPro" id="IPR022260">
    <property type="entry name" value="Integr_conj_element_PilL"/>
</dbReference>
<dbReference type="EMBL" id="FNPE01000004">
    <property type="protein sequence ID" value="SDY38226.1"/>
    <property type="molecule type" value="Genomic_DNA"/>
</dbReference>
<dbReference type="KEGG" id="dla:I6G47_03545"/>
<organism evidence="4 5">
    <name type="scientific">Delftia lacustris</name>
    <dbReference type="NCBI Taxonomy" id="558537"/>
    <lineage>
        <taxon>Bacteria</taxon>
        <taxon>Pseudomonadati</taxon>
        <taxon>Pseudomonadota</taxon>
        <taxon>Betaproteobacteria</taxon>
        <taxon>Burkholderiales</taxon>
        <taxon>Comamonadaceae</taxon>
        <taxon>Delftia</taxon>
    </lineage>
</organism>
<evidence type="ECO:0000313" key="5">
    <source>
        <dbReference type="Proteomes" id="UP000183417"/>
    </source>
</evidence>
<dbReference type="EMBL" id="CP065748">
    <property type="protein sequence ID" value="QPS82174.1"/>
    <property type="molecule type" value="Genomic_DNA"/>
</dbReference>
<sequence>MQPLTCVAHRLAVPALLAGCVLITGCAATGTTSPPTVHDSLPEPAVLVRTIAPEPEPGLIPVARYGRYTLVEMVPEPAQRDLLRQVIEISIPPILDASVGDALRHVLLRTGYRLCDATEATALYALPLPAAHLRLGPLPLRDALLALAGPAWELSVDDASRAVCFTRVTTARAPSASPIPAAPAPSAPAAEPADSHVPQEAQP</sequence>
<keyword evidence="4" id="KW-0418">Kinase</keyword>
<gene>
    <name evidence="3" type="ORF">I6G47_03545</name>
    <name evidence="4" type="ORF">SAMN05421547_104222</name>
</gene>
<dbReference type="AlphaFoldDB" id="A0A1H3JE70"/>
<accession>A0A1H3JE70</accession>
<feature type="signal peptide" evidence="2">
    <location>
        <begin position="1"/>
        <end position="18"/>
    </location>
</feature>
<feature type="chain" id="PRO_5044558424" evidence="2">
    <location>
        <begin position="19"/>
        <end position="203"/>
    </location>
</feature>
<dbReference type="RefSeq" id="WP_016451646.1">
    <property type="nucleotide sequence ID" value="NZ_CP065748.1"/>
</dbReference>
<evidence type="ECO:0000256" key="1">
    <source>
        <dbReference type="SAM" id="MobiDB-lite"/>
    </source>
</evidence>
<dbReference type="Proteomes" id="UP000183417">
    <property type="component" value="Unassembled WGS sequence"/>
</dbReference>
<dbReference type="Proteomes" id="UP000595064">
    <property type="component" value="Chromosome"/>
</dbReference>
<keyword evidence="2" id="KW-0732">Signal</keyword>
<dbReference type="NCBIfam" id="TIGR03748">
    <property type="entry name" value="conj_PilL"/>
    <property type="match status" value="1"/>
</dbReference>
<dbReference type="GeneID" id="94691946"/>
<feature type="region of interest" description="Disordered" evidence="1">
    <location>
        <begin position="172"/>
        <end position="203"/>
    </location>
</feature>
<evidence type="ECO:0000313" key="4">
    <source>
        <dbReference type="EMBL" id="SDY38226.1"/>
    </source>
</evidence>
<evidence type="ECO:0000313" key="6">
    <source>
        <dbReference type="Proteomes" id="UP000595064"/>
    </source>
</evidence>
<proteinExistence type="predicted"/>
<evidence type="ECO:0000256" key="2">
    <source>
        <dbReference type="SAM" id="SignalP"/>
    </source>
</evidence>
<name>A0A1H3JE70_9BURK</name>
<dbReference type="GO" id="GO:0016301">
    <property type="term" value="F:kinase activity"/>
    <property type="evidence" value="ECO:0007669"/>
    <property type="project" value="UniProtKB-KW"/>
</dbReference>
<reference evidence="3 6" key="2">
    <citation type="submission" date="2020-12" db="EMBL/GenBank/DDBJ databases">
        <title>FDA dAtabase for Regulatory Grade micrObial Sequences (FDA-ARGOS): Supporting development and validation of Infectious Disease Dx tests.</title>
        <authorList>
            <person name="Sproer C."/>
            <person name="Gronow S."/>
            <person name="Severitt S."/>
            <person name="Schroder I."/>
            <person name="Tallon L."/>
            <person name="Sadzewicz L."/>
            <person name="Zhao X."/>
            <person name="Boylan J."/>
            <person name="Ott S."/>
            <person name="Bowen H."/>
            <person name="Vavikolanu K."/>
            <person name="Mehta A."/>
            <person name="Aluvathingal J."/>
            <person name="Nadendla S."/>
            <person name="Lowell S."/>
            <person name="Myers T."/>
            <person name="Yan Y."/>
            <person name="Sichtig H."/>
        </authorList>
    </citation>
    <scope>NUCLEOTIDE SEQUENCE [LARGE SCALE GENOMIC DNA]</scope>
    <source>
        <strain evidence="3 6">FDAARGOS_890</strain>
    </source>
</reference>
<keyword evidence="4" id="KW-0808">Transferase</keyword>